<evidence type="ECO:0000259" key="7">
    <source>
        <dbReference type="PROSITE" id="PS51736"/>
    </source>
</evidence>
<keyword evidence="4" id="KW-0233">DNA recombination</keyword>
<dbReference type="PROSITE" id="PS51736">
    <property type="entry name" value="RECOMBINASES_3"/>
    <property type="match status" value="1"/>
</dbReference>
<dbReference type="InterPro" id="IPR006119">
    <property type="entry name" value="Resolv_N"/>
</dbReference>
<reference evidence="8 9" key="1">
    <citation type="submission" date="2015-03" db="EMBL/GenBank/DDBJ databases">
        <authorList>
            <person name="McCorrison J."/>
            <person name="Sanka R."/>
            <person name="Adams M."/>
            <person name="Brinkac L."/>
            <person name="Nierman W."/>
            <person name="Sutton G."/>
            <person name="Nelson K."/>
            <person name="Kiedrowski L."/>
            <person name="Guerrero D."/>
            <person name="Bonomo R."/>
        </authorList>
    </citation>
    <scope>NUCLEOTIDE SEQUENCE [LARGE SCALE GENOMIC DNA]</scope>
    <source>
        <strain evidence="8 9">42324</strain>
    </source>
</reference>
<dbReference type="GO" id="GO:0003677">
    <property type="term" value="F:DNA binding"/>
    <property type="evidence" value="ECO:0007669"/>
    <property type="project" value="UniProtKB-KW"/>
</dbReference>
<evidence type="ECO:0000313" key="8">
    <source>
        <dbReference type="EMBL" id="KJM40664.1"/>
    </source>
</evidence>
<dbReference type="InterPro" id="IPR050639">
    <property type="entry name" value="SSR_resolvase"/>
</dbReference>
<evidence type="ECO:0000256" key="3">
    <source>
        <dbReference type="ARBA" id="ARBA00023125"/>
    </source>
</evidence>
<sequence length="180" mass="19753">MANIGYVRVSSVQQNTERQLNGVVLDKVFEEKSSGKNTDRAQFAAMMDYLREGDVLHVHSIDRLCRNTADLLATVEKLAQRGVVVQFHKEGFKTGDNNPVGNMMLTVLAAVAQMERETMLQRQKEGYEAAKAAGRIAGRGKSATIDREAVKADLTSGLSIRKAAEKHGISTKTVMTIKSE</sequence>
<feature type="domain" description="Resolvase/invertase-type recombinase catalytic" evidence="7">
    <location>
        <begin position="2"/>
        <end position="134"/>
    </location>
</feature>
<dbReference type="AlphaFoldDB" id="A0AAE2JRX3"/>
<evidence type="ECO:0000256" key="4">
    <source>
        <dbReference type="ARBA" id="ARBA00023172"/>
    </source>
</evidence>
<dbReference type="Proteomes" id="UP000033344">
    <property type="component" value="Unassembled WGS sequence"/>
</dbReference>
<evidence type="ECO:0000256" key="5">
    <source>
        <dbReference type="PIRSR" id="PIRSR606118-50"/>
    </source>
</evidence>
<dbReference type="CDD" id="cd03768">
    <property type="entry name" value="SR_ResInv"/>
    <property type="match status" value="1"/>
</dbReference>
<dbReference type="Pfam" id="PF00239">
    <property type="entry name" value="Resolvase"/>
    <property type="match status" value="1"/>
</dbReference>
<gene>
    <name evidence="8" type="ORF">SS44_05020</name>
</gene>
<dbReference type="EMBL" id="JZYG01000005">
    <property type="protein sequence ID" value="KJM40664.1"/>
    <property type="molecule type" value="Genomic_DNA"/>
</dbReference>
<evidence type="ECO:0000256" key="2">
    <source>
        <dbReference type="ARBA" id="ARBA00022908"/>
    </source>
</evidence>
<dbReference type="PROSITE" id="PS00397">
    <property type="entry name" value="RECOMBINASES_1"/>
    <property type="match status" value="1"/>
</dbReference>
<dbReference type="InterPro" id="IPR036162">
    <property type="entry name" value="Resolvase-like_N_sf"/>
</dbReference>
<feature type="active site" description="O-(5'-phospho-DNA)-serine intermediate" evidence="5 6">
    <location>
        <position position="10"/>
    </location>
</feature>
<dbReference type="Gene3D" id="3.40.50.1390">
    <property type="entry name" value="Resolvase, N-terminal catalytic domain"/>
    <property type="match status" value="1"/>
</dbReference>
<dbReference type="InterPro" id="IPR006118">
    <property type="entry name" value="Recombinase_CS"/>
</dbReference>
<comment type="caution">
    <text evidence="8">The sequence shown here is derived from an EMBL/GenBank/DDBJ whole genome shotgun (WGS) entry which is preliminary data.</text>
</comment>
<dbReference type="RefSeq" id="WP_007777701.1">
    <property type="nucleotide sequence ID" value="NZ_JZYG01000005.1"/>
</dbReference>
<dbReference type="GeneID" id="45716670"/>
<evidence type="ECO:0000313" key="9">
    <source>
        <dbReference type="Proteomes" id="UP000033344"/>
    </source>
</evidence>
<proteinExistence type="inferred from homology"/>
<keyword evidence="3" id="KW-0238">DNA-binding</keyword>
<dbReference type="SUPFAM" id="SSF53041">
    <property type="entry name" value="Resolvase-like"/>
    <property type="match status" value="1"/>
</dbReference>
<comment type="similarity">
    <text evidence="1">Belongs to the site-specific recombinase resolvase family.</text>
</comment>
<organism evidence="8 9">
    <name type="scientific">Enterobacter cloacae subsp. cloacae</name>
    <dbReference type="NCBI Taxonomy" id="336306"/>
    <lineage>
        <taxon>Bacteria</taxon>
        <taxon>Pseudomonadati</taxon>
        <taxon>Pseudomonadota</taxon>
        <taxon>Gammaproteobacteria</taxon>
        <taxon>Enterobacterales</taxon>
        <taxon>Enterobacteriaceae</taxon>
        <taxon>Enterobacter</taxon>
        <taxon>Enterobacter cloacae complex</taxon>
    </lineage>
</organism>
<protein>
    <submittedName>
        <fullName evidence="8">Resolvase</fullName>
    </submittedName>
</protein>
<evidence type="ECO:0000256" key="6">
    <source>
        <dbReference type="PROSITE-ProRule" id="PRU10137"/>
    </source>
</evidence>
<evidence type="ECO:0000256" key="1">
    <source>
        <dbReference type="ARBA" id="ARBA00009913"/>
    </source>
</evidence>
<accession>A0AAE2JRX3</accession>
<dbReference type="GO" id="GO:0015074">
    <property type="term" value="P:DNA integration"/>
    <property type="evidence" value="ECO:0007669"/>
    <property type="project" value="UniProtKB-KW"/>
</dbReference>
<name>A0AAE2JRX3_ENTCL</name>
<keyword evidence="2" id="KW-0229">DNA integration</keyword>
<dbReference type="SMART" id="SM00857">
    <property type="entry name" value="Resolvase"/>
    <property type="match status" value="1"/>
</dbReference>
<dbReference type="PANTHER" id="PTHR30461">
    <property type="entry name" value="DNA-INVERTASE FROM LAMBDOID PROPHAGE"/>
    <property type="match status" value="1"/>
</dbReference>
<dbReference type="GO" id="GO:0000150">
    <property type="term" value="F:DNA strand exchange activity"/>
    <property type="evidence" value="ECO:0007669"/>
    <property type="project" value="InterPro"/>
</dbReference>
<dbReference type="PANTHER" id="PTHR30461:SF26">
    <property type="entry name" value="RESOLVASE HOMOLOG YNEB"/>
    <property type="match status" value="1"/>
</dbReference>